<evidence type="ECO:0000256" key="17">
    <source>
        <dbReference type="ARBA" id="ARBA00066458"/>
    </source>
</evidence>
<keyword evidence="5" id="KW-0813">Transport</keyword>
<comment type="similarity">
    <text evidence="16">In the N-terminal section; belongs to the cytochrome b5 family.</text>
</comment>
<evidence type="ECO:0000256" key="13">
    <source>
        <dbReference type="ARBA" id="ARBA00023128"/>
    </source>
</evidence>
<evidence type="ECO:0000259" key="24">
    <source>
        <dbReference type="PROSITE" id="PS50255"/>
    </source>
</evidence>
<evidence type="ECO:0000256" key="16">
    <source>
        <dbReference type="ARBA" id="ARBA00061589"/>
    </source>
</evidence>
<evidence type="ECO:0000256" key="3">
    <source>
        <dbReference type="ARBA" id="ARBA00004569"/>
    </source>
</evidence>
<evidence type="ECO:0000256" key="5">
    <source>
        <dbReference type="ARBA" id="ARBA00022448"/>
    </source>
</evidence>
<dbReference type="InterPro" id="IPR036400">
    <property type="entry name" value="Cyt_B5-like_heme/steroid_sf"/>
</dbReference>
<dbReference type="SMART" id="SM01117">
    <property type="entry name" value="Cyt-b5"/>
    <property type="match status" value="1"/>
</dbReference>
<evidence type="ECO:0000256" key="8">
    <source>
        <dbReference type="ARBA" id="ARBA00022643"/>
    </source>
</evidence>
<evidence type="ECO:0000256" key="19">
    <source>
        <dbReference type="ARBA" id="ARBA00075949"/>
    </source>
</evidence>
<keyword evidence="12 22" id="KW-0408">Iron</keyword>
<dbReference type="EMBL" id="ML996704">
    <property type="protein sequence ID" value="KAF2397185.1"/>
    <property type="molecule type" value="Genomic_DNA"/>
</dbReference>
<dbReference type="AlphaFoldDB" id="A0A6G1HN51"/>
<dbReference type="Gene3D" id="3.20.20.70">
    <property type="entry name" value="Aldolase class I"/>
    <property type="match status" value="1"/>
</dbReference>
<organism evidence="26 27">
    <name type="scientific">Trichodelitschia bisporula</name>
    <dbReference type="NCBI Taxonomy" id="703511"/>
    <lineage>
        <taxon>Eukaryota</taxon>
        <taxon>Fungi</taxon>
        <taxon>Dikarya</taxon>
        <taxon>Ascomycota</taxon>
        <taxon>Pezizomycotina</taxon>
        <taxon>Dothideomycetes</taxon>
        <taxon>Dothideomycetes incertae sedis</taxon>
        <taxon>Phaeotrichales</taxon>
        <taxon>Phaeotrichaceae</taxon>
        <taxon>Trichodelitschia</taxon>
    </lineage>
</organism>
<dbReference type="FunFam" id="3.10.120.10:FF:000009">
    <property type="entry name" value="Cytochrome b2, mitochondrial, putative"/>
    <property type="match status" value="1"/>
</dbReference>
<dbReference type="EC" id="1.1.2.3" evidence="17"/>
<feature type="domain" description="Cytochrome b5 heme-binding" evidence="24">
    <location>
        <begin position="2"/>
        <end position="78"/>
    </location>
</feature>
<dbReference type="GO" id="GO:0046872">
    <property type="term" value="F:metal ion binding"/>
    <property type="evidence" value="ECO:0007669"/>
    <property type="project" value="UniProtKB-UniRule"/>
</dbReference>
<feature type="compositionally biased region" description="Low complexity" evidence="23">
    <location>
        <begin position="79"/>
        <end position="97"/>
    </location>
</feature>
<keyword evidence="7" id="KW-0285">Flavoprotein</keyword>
<dbReference type="GO" id="GO:0005758">
    <property type="term" value="C:mitochondrial intermembrane space"/>
    <property type="evidence" value="ECO:0007669"/>
    <property type="project" value="UniProtKB-SubCell"/>
</dbReference>
<evidence type="ECO:0000256" key="2">
    <source>
        <dbReference type="ARBA" id="ARBA00001970"/>
    </source>
</evidence>
<dbReference type="InterPro" id="IPR018506">
    <property type="entry name" value="Cyt_B5_heme-BS"/>
</dbReference>
<dbReference type="SUPFAM" id="SSF55856">
    <property type="entry name" value="Cytochrome b5-like heme/steroid binding domain"/>
    <property type="match status" value="1"/>
</dbReference>
<comment type="cofactor">
    <cofactor evidence="1">
        <name>FMN</name>
        <dbReference type="ChEBI" id="CHEBI:58210"/>
    </cofactor>
</comment>
<name>A0A6G1HN51_9PEZI</name>
<evidence type="ECO:0000256" key="9">
    <source>
        <dbReference type="ARBA" id="ARBA00022723"/>
    </source>
</evidence>
<evidence type="ECO:0000256" key="6">
    <source>
        <dbReference type="ARBA" id="ARBA00022617"/>
    </source>
</evidence>
<comment type="similarity">
    <text evidence="22">Belongs to the cytochrome b5 family.</text>
</comment>
<feature type="region of interest" description="Disordered" evidence="23">
    <location>
        <begin position="56"/>
        <end position="101"/>
    </location>
</feature>
<keyword evidence="6 22" id="KW-0349">Heme</keyword>
<dbReference type="GO" id="GO:0020037">
    <property type="term" value="F:heme binding"/>
    <property type="evidence" value="ECO:0007669"/>
    <property type="project" value="UniProtKB-UniRule"/>
</dbReference>
<dbReference type="PANTHER" id="PTHR10578">
    <property type="entry name" value="S -2-HYDROXY-ACID OXIDASE-RELATED"/>
    <property type="match status" value="1"/>
</dbReference>
<gene>
    <name evidence="26" type="ORF">EJ06DRAFT_559301</name>
</gene>
<dbReference type="InterPro" id="IPR000262">
    <property type="entry name" value="FMN-dep_DH"/>
</dbReference>
<evidence type="ECO:0000259" key="25">
    <source>
        <dbReference type="PROSITE" id="PS51349"/>
    </source>
</evidence>
<keyword evidence="8" id="KW-0288">FMN</keyword>
<feature type="domain" description="FMN hydroxy acid dehydrogenase" evidence="25">
    <location>
        <begin position="104"/>
        <end position="473"/>
    </location>
</feature>
<dbReference type="FunFam" id="3.20.20.70:FF:000062">
    <property type="entry name" value="Cytochrome b2, mitochondrial, putative"/>
    <property type="match status" value="1"/>
</dbReference>
<evidence type="ECO:0000256" key="11">
    <source>
        <dbReference type="ARBA" id="ARBA00023002"/>
    </source>
</evidence>
<dbReference type="Pfam" id="PF01070">
    <property type="entry name" value="FMN_dh"/>
    <property type="match status" value="1"/>
</dbReference>
<evidence type="ECO:0000256" key="7">
    <source>
        <dbReference type="ARBA" id="ARBA00022630"/>
    </source>
</evidence>
<evidence type="ECO:0000256" key="15">
    <source>
        <dbReference type="ARBA" id="ARBA00061137"/>
    </source>
</evidence>
<evidence type="ECO:0000256" key="1">
    <source>
        <dbReference type="ARBA" id="ARBA00001917"/>
    </source>
</evidence>
<keyword evidence="9 22" id="KW-0479">Metal-binding</keyword>
<keyword evidence="11" id="KW-0560">Oxidoreductase</keyword>
<dbReference type="InterPro" id="IPR037396">
    <property type="entry name" value="FMN_HAD"/>
</dbReference>
<comment type="subunit">
    <text evidence="4">Homotetramer.</text>
</comment>
<dbReference type="PRINTS" id="PR00363">
    <property type="entry name" value="CYTOCHROMEB5"/>
</dbReference>
<proteinExistence type="inferred from homology"/>
<comment type="cofactor">
    <cofactor evidence="2">
        <name>heme b</name>
        <dbReference type="ChEBI" id="CHEBI:60344"/>
    </cofactor>
</comment>
<evidence type="ECO:0000256" key="22">
    <source>
        <dbReference type="RuleBase" id="RU362121"/>
    </source>
</evidence>
<comment type="similarity">
    <text evidence="15">In the C-terminal section; belongs to the FMN-dependent alpha-hydroxy acid dehydrogenase family.</text>
</comment>
<evidence type="ECO:0000256" key="14">
    <source>
        <dbReference type="ARBA" id="ARBA00052399"/>
    </source>
</evidence>
<evidence type="ECO:0000256" key="4">
    <source>
        <dbReference type="ARBA" id="ARBA00011881"/>
    </source>
</evidence>
<evidence type="ECO:0000256" key="20">
    <source>
        <dbReference type="ARBA" id="ARBA00078774"/>
    </source>
</evidence>
<dbReference type="OrthoDB" id="1925334at2759"/>
<dbReference type="SUPFAM" id="SSF51395">
    <property type="entry name" value="FMN-linked oxidoreductases"/>
    <property type="match status" value="1"/>
</dbReference>
<accession>A0A6G1HN51</accession>
<evidence type="ECO:0000256" key="23">
    <source>
        <dbReference type="SAM" id="MobiDB-lite"/>
    </source>
</evidence>
<dbReference type="GO" id="GO:0004460">
    <property type="term" value="F:L-lactate dehydrogenase (cytochrome) activity"/>
    <property type="evidence" value="ECO:0007669"/>
    <property type="project" value="UniProtKB-EC"/>
</dbReference>
<evidence type="ECO:0000256" key="21">
    <source>
        <dbReference type="ARBA" id="ARBA00078938"/>
    </source>
</evidence>
<dbReference type="PROSITE" id="PS50255">
    <property type="entry name" value="CYTOCHROME_B5_2"/>
    <property type="match status" value="1"/>
</dbReference>
<dbReference type="PROSITE" id="PS00191">
    <property type="entry name" value="CYTOCHROME_B5_1"/>
    <property type="match status" value="1"/>
</dbReference>
<keyword evidence="27" id="KW-1185">Reference proteome</keyword>
<dbReference type="InterPro" id="IPR001199">
    <property type="entry name" value="Cyt_B5-like_heme/steroid-bd"/>
</dbReference>
<evidence type="ECO:0000256" key="12">
    <source>
        <dbReference type="ARBA" id="ARBA00023004"/>
    </source>
</evidence>
<dbReference type="PROSITE" id="PS51349">
    <property type="entry name" value="FMN_HYDROXY_ACID_DH_2"/>
    <property type="match status" value="1"/>
</dbReference>
<comment type="subcellular location">
    <subcellularLocation>
        <location evidence="3">Mitochondrion intermembrane space</location>
    </subcellularLocation>
</comment>
<evidence type="ECO:0000256" key="18">
    <source>
        <dbReference type="ARBA" id="ARBA00068515"/>
    </source>
</evidence>
<sequence>MTKVFDFKEVSKHNTPSSCWVIIANNVYDVTSFLPSHPGGPKSILRLAGKDATADFDPIHPPGTLSQLPPTAHLGTIDPSTLPSPLQPALPSSNTNNPIPPPPTSLSQCLNLHDIETLATSKLPHKAWAYYFSAADDLLSKSLNRTVYSRILLRPRIFVDVTKCNTSTTFLSHPVALPFYVSPAAMARLAHPSGEAGIAAACAKYGVAQIISHNASTTPEAIVAAASPTQVFGWQLYVQTNRAASEAMLARIAALPSIKFIVLTLDAPVAGKREHDERTATALSADVVVGSGSGTGAEERAARAEGGVGKALFAGTAMDLTWSATLEWLGRHTNLPIVLKGVQTHEDAVLASRYPGVKGLVLSNHGGRAMDTAPPAVHTLMEIRRYAPGVFERCEVWVDGGVGRGTDVVKALCLGARGVGVGRGVLWGLGAGGVEGVERVFEILKGEVETCMRLLGVERVEELGMRHINARAVERDIYEEVLDLKARL</sequence>
<dbReference type="Pfam" id="PF00173">
    <property type="entry name" value="Cyt-b5"/>
    <property type="match status" value="1"/>
</dbReference>
<keyword evidence="10" id="KW-0809">Transit peptide</keyword>
<protein>
    <recommendedName>
        <fullName evidence="18">L-lactate dehydrogenase (cytochrome)</fullName>
        <ecNumber evidence="17">1.1.2.3</ecNumber>
    </recommendedName>
    <alternativeName>
        <fullName evidence="20">Cytochrome b2</fullName>
    </alternativeName>
    <alternativeName>
        <fullName evidence="19">Flavocytochrome b2</fullName>
    </alternativeName>
    <alternativeName>
        <fullName evidence="21">L-lactate ferricytochrome c oxidoreductase</fullName>
    </alternativeName>
</protein>
<dbReference type="Gene3D" id="3.10.120.10">
    <property type="entry name" value="Cytochrome b5-like heme/steroid binding domain"/>
    <property type="match status" value="1"/>
</dbReference>
<evidence type="ECO:0000313" key="27">
    <source>
        <dbReference type="Proteomes" id="UP000799640"/>
    </source>
</evidence>
<dbReference type="PANTHER" id="PTHR10578:SF82">
    <property type="entry name" value="CYTOCHROME B2, PUTATIVE (AFU_ORTHOLOGUE AFUA_1G07200)-RELATED"/>
    <property type="match status" value="1"/>
</dbReference>
<evidence type="ECO:0000256" key="10">
    <source>
        <dbReference type="ARBA" id="ARBA00022946"/>
    </source>
</evidence>
<dbReference type="InterPro" id="IPR013785">
    <property type="entry name" value="Aldolase_TIM"/>
</dbReference>
<comment type="catalytic activity">
    <reaction evidence="14">
        <text>(S)-lactate + 2 Fe(III)-[cytochrome c] = 2 Fe(II)-[cytochrome c] + pyruvate + 2 H(+)</text>
        <dbReference type="Rhea" id="RHEA:19909"/>
        <dbReference type="Rhea" id="RHEA-COMP:10350"/>
        <dbReference type="Rhea" id="RHEA-COMP:14399"/>
        <dbReference type="ChEBI" id="CHEBI:15361"/>
        <dbReference type="ChEBI" id="CHEBI:15378"/>
        <dbReference type="ChEBI" id="CHEBI:16651"/>
        <dbReference type="ChEBI" id="CHEBI:29033"/>
        <dbReference type="ChEBI" id="CHEBI:29034"/>
        <dbReference type="EC" id="1.1.2.3"/>
    </reaction>
    <physiologicalReaction direction="left-to-right" evidence="14">
        <dbReference type="Rhea" id="RHEA:19910"/>
    </physiologicalReaction>
</comment>
<evidence type="ECO:0000313" key="26">
    <source>
        <dbReference type="EMBL" id="KAF2397185.1"/>
    </source>
</evidence>
<reference evidence="26" key="1">
    <citation type="journal article" date="2020" name="Stud. Mycol.">
        <title>101 Dothideomycetes genomes: a test case for predicting lifestyles and emergence of pathogens.</title>
        <authorList>
            <person name="Haridas S."/>
            <person name="Albert R."/>
            <person name="Binder M."/>
            <person name="Bloem J."/>
            <person name="Labutti K."/>
            <person name="Salamov A."/>
            <person name="Andreopoulos B."/>
            <person name="Baker S."/>
            <person name="Barry K."/>
            <person name="Bills G."/>
            <person name="Bluhm B."/>
            <person name="Cannon C."/>
            <person name="Castanera R."/>
            <person name="Culley D."/>
            <person name="Daum C."/>
            <person name="Ezra D."/>
            <person name="Gonzalez J."/>
            <person name="Henrissat B."/>
            <person name="Kuo A."/>
            <person name="Liang C."/>
            <person name="Lipzen A."/>
            <person name="Lutzoni F."/>
            <person name="Magnuson J."/>
            <person name="Mondo S."/>
            <person name="Nolan M."/>
            <person name="Ohm R."/>
            <person name="Pangilinan J."/>
            <person name="Park H.-J."/>
            <person name="Ramirez L."/>
            <person name="Alfaro M."/>
            <person name="Sun H."/>
            <person name="Tritt A."/>
            <person name="Yoshinaga Y."/>
            <person name="Zwiers L.-H."/>
            <person name="Turgeon B."/>
            <person name="Goodwin S."/>
            <person name="Spatafora J."/>
            <person name="Crous P."/>
            <person name="Grigoriev I."/>
        </authorList>
    </citation>
    <scope>NUCLEOTIDE SEQUENCE</scope>
    <source>
        <strain evidence="26">CBS 262.69</strain>
    </source>
</reference>
<dbReference type="Proteomes" id="UP000799640">
    <property type="component" value="Unassembled WGS sequence"/>
</dbReference>
<keyword evidence="13" id="KW-0496">Mitochondrion</keyword>